<dbReference type="GO" id="GO:0005743">
    <property type="term" value="C:mitochondrial inner membrane"/>
    <property type="evidence" value="ECO:0007669"/>
    <property type="project" value="UniProtKB-SubCell"/>
</dbReference>
<dbReference type="Pfam" id="PF05405">
    <property type="entry name" value="Mt_ATP-synt_B"/>
    <property type="match status" value="1"/>
</dbReference>
<evidence type="ECO:0000256" key="7">
    <source>
        <dbReference type="ARBA" id="ARBA00023128"/>
    </source>
</evidence>
<comment type="subunit">
    <text evidence="9">F-type ATPases have 2 components, CF(1) - the catalytic core - and CF(0) - the membrane proton channel. CF(1) and CF(0) have multiple subunits.</text>
</comment>
<evidence type="ECO:0000313" key="13">
    <source>
        <dbReference type="Proteomes" id="UP000285301"/>
    </source>
</evidence>
<dbReference type="PANTHER" id="PTHR12733">
    <property type="entry name" value="MITOCHONDRIAL ATP SYNTHASE B CHAIN"/>
    <property type="match status" value="1"/>
</dbReference>
<dbReference type="Proteomes" id="UP000285301">
    <property type="component" value="Unassembled WGS sequence"/>
</dbReference>
<keyword evidence="3 9" id="KW-0138">CF(0)</keyword>
<keyword evidence="13" id="KW-1185">Reference proteome</keyword>
<accession>A0A3S3PB59</accession>
<keyword evidence="10" id="KW-1133">Transmembrane helix</keyword>
<keyword evidence="4 9" id="KW-0375">Hydrogen ion transport</keyword>
<proteinExistence type="inferred from homology"/>
<dbReference type="STRING" id="1965070.A0A3S3PB59"/>
<keyword evidence="8 9" id="KW-0472">Membrane</keyword>
<comment type="subcellular location">
    <subcellularLocation>
        <location evidence="9">Mitochondrion</location>
    </subcellularLocation>
    <subcellularLocation>
        <location evidence="9">Mitochondrion inner membrane</location>
    </subcellularLocation>
</comment>
<comment type="function">
    <text evidence="9">Subunit b, of the mitochondrial membrane ATP synthase complex (F(1)F(0) ATP synthase or Complex V) that produces ATP from ADP in the presence of a proton gradient across the membrane which is generated by electron transport complexes of the respiratory chain. ATP synthase complex consist of a soluble F(1) head domain - the catalytic core - and a membrane F(1) domain - the membrane proton channel. These two domains are linked by a central stalk rotating inside the F(1) region and a stationary peripheral stalk. During catalysis, ATP synthesis in the catalytic domain of F(1) is coupled via a rotary mechanism of the central stalk subunits to proton translocation. In vivo, can only synthesize ATP although its ATP hydrolase activity can be activated artificially in vitro. Part of the complex F(0) domain. Part of the complex F(0) domain and the peripheric stalk, which acts as a stator to hold the catalytic alpha(3)beta(3) subcomplex and subunit a/ATP6 static relative to the rotary elements.</text>
</comment>
<dbReference type="PANTHER" id="PTHR12733:SF3">
    <property type="entry name" value="ATP SYNTHASE F(0) COMPLEX SUBUNIT B1, MITOCHONDRIAL"/>
    <property type="match status" value="1"/>
</dbReference>
<keyword evidence="10" id="KW-0812">Transmembrane</keyword>
<evidence type="ECO:0000256" key="2">
    <source>
        <dbReference type="ARBA" id="ARBA00022448"/>
    </source>
</evidence>
<organism evidence="11 13">
    <name type="scientific">Dinothrombium tinctorium</name>
    <dbReference type="NCBI Taxonomy" id="1965070"/>
    <lineage>
        <taxon>Eukaryota</taxon>
        <taxon>Metazoa</taxon>
        <taxon>Ecdysozoa</taxon>
        <taxon>Arthropoda</taxon>
        <taxon>Chelicerata</taxon>
        <taxon>Arachnida</taxon>
        <taxon>Acari</taxon>
        <taxon>Acariformes</taxon>
        <taxon>Trombidiformes</taxon>
        <taxon>Prostigmata</taxon>
        <taxon>Anystina</taxon>
        <taxon>Parasitengona</taxon>
        <taxon>Trombidioidea</taxon>
        <taxon>Trombidiidae</taxon>
        <taxon>Dinothrombium</taxon>
    </lineage>
</organism>
<keyword evidence="5 9" id="KW-0999">Mitochondrion inner membrane</keyword>
<dbReference type="Gene3D" id="1.20.5.2210">
    <property type="match status" value="1"/>
</dbReference>
<dbReference type="GO" id="GO:0045259">
    <property type="term" value="C:proton-transporting ATP synthase complex"/>
    <property type="evidence" value="ECO:0007669"/>
    <property type="project" value="UniProtKB-KW"/>
</dbReference>
<evidence type="ECO:0000256" key="8">
    <source>
        <dbReference type="ARBA" id="ARBA00023136"/>
    </source>
</evidence>
<keyword evidence="7 9" id="KW-0496">Mitochondrion</keyword>
<feature type="transmembrane region" description="Helical" evidence="10">
    <location>
        <begin position="154"/>
        <end position="175"/>
    </location>
</feature>
<dbReference type="InterPro" id="IPR008688">
    <property type="entry name" value="ATP_synth_Bsub_B/MI25"/>
</dbReference>
<evidence type="ECO:0000256" key="10">
    <source>
        <dbReference type="SAM" id="Phobius"/>
    </source>
</evidence>
<evidence type="ECO:0000256" key="1">
    <source>
        <dbReference type="ARBA" id="ARBA00007479"/>
    </source>
</evidence>
<reference evidence="11 13" key="1">
    <citation type="journal article" date="2018" name="Gigascience">
        <title>Genomes of trombidid mites reveal novel predicted allergens and laterally-transferred genes associated with secondary metabolism.</title>
        <authorList>
            <person name="Dong X."/>
            <person name="Chaisiri K."/>
            <person name="Xia D."/>
            <person name="Armstrong S.D."/>
            <person name="Fang Y."/>
            <person name="Donnelly M.J."/>
            <person name="Kadowaki T."/>
            <person name="McGarry J.W."/>
            <person name="Darby A.C."/>
            <person name="Makepeace B.L."/>
        </authorList>
    </citation>
    <scope>NUCLEOTIDE SEQUENCE [LARGE SCALE GENOMIC DNA]</scope>
    <source>
        <strain evidence="11">UoL-WK</strain>
    </source>
</reference>
<feature type="transmembrane region" description="Helical" evidence="10">
    <location>
        <begin position="181"/>
        <end position="200"/>
    </location>
</feature>
<dbReference type="GO" id="GO:0046933">
    <property type="term" value="F:proton-transporting ATP synthase activity, rotational mechanism"/>
    <property type="evidence" value="ECO:0007669"/>
    <property type="project" value="TreeGrafter"/>
</dbReference>
<keyword evidence="6 9" id="KW-0406">Ion transport</keyword>
<dbReference type="OrthoDB" id="67388at2759"/>
<evidence type="ECO:0000256" key="3">
    <source>
        <dbReference type="ARBA" id="ARBA00022547"/>
    </source>
</evidence>
<dbReference type="EMBL" id="NCKU01005133">
    <property type="protein sequence ID" value="RWS04971.1"/>
    <property type="molecule type" value="Genomic_DNA"/>
</dbReference>
<evidence type="ECO:0000313" key="12">
    <source>
        <dbReference type="EMBL" id="RWS06025.1"/>
    </source>
</evidence>
<dbReference type="InterPro" id="IPR013837">
    <property type="entry name" value="ATP_synth_F0_suB"/>
</dbReference>
<evidence type="ECO:0000256" key="4">
    <source>
        <dbReference type="ARBA" id="ARBA00022781"/>
    </source>
</evidence>
<protein>
    <recommendedName>
        <fullName evidence="9">ATP synthase subunit b</fullName>
    </recommendedName>
</protein>
<comment type="caution">
    <text evidence="11">The sequence shown here is derived from an EMBL/GenBank/DDBJ whole genome shotgun (WGS) entry which is preliminary data.</text>
</comment>
<dbReference type="AlphaFoldDB" id="A0A3S3PB59"/>
<name>A0A3S3PB59_9ACAR</name>
<reference evidence="11" key="2">
    <citation type="submission" date="2018-11" db="EMBL/GenBank/DDBJ databases">
        <title>Trombidioid mite genomics.</title>
        <authorList>
            <person name="Dong X."/>
        </authorList>
    </citation>
    <scope>NUCLEOTIDE SEQUENCE</scope>
    <source>
        <strain evidence="11">UoL-WK</strain>
    </source>
</reference>
<keyword evidence="2 9" id="KW-0813">Transport</keyword>
<dbReference type="EMBL" id="NCKU01004387">
    <property type="protein sequence ID" value="RWS06025.1"/>
    <property type="molecule type" value="Genomic_DNA"/>
</dbReference>
<sequence>MISRLAYKGDFELNTSNRLLLFAAHSPRQLLSQYKIIYLRKAGQTAVATNQSKEVEIGNDEPKPLGKYSWDDLVRPPPPSAQLNKVTYETLEELKKDDKPVEDLFCTYFGRQMPMITDEFKPERDKVNFPRWVRPIDPPPVRIGFFPDHWFRFFYNKTGVTGPYIFGVGLVTFLFSKEIYVIGHGTISGISLAFWVYVFLKVFGPKISARTEGVIRQEEEEWVDWQQKQIKAVEKYIANNKQSQESLKNQKILFDAKRENIHLQRETEYRRRLMQVFDEAKRKLEYQLAIQEAQKQFSQKHMVNWIIDSVVKGITPDQERAAFSQAVSELKKLSAQRANLI</sequence>
<dbReference type="SUPFAM" id="SSF161060">
    <property type="entry name" value="ATP synthase B chain-like"/>
    <property type="match status" value="1"/>
</dbReference>
<evidence type="ECO:0000256" key="6">
    <source>
        <dbReference type="ARBA" id="ARBA00023065"/>
    </source>
</evidence>
<evidence type="ECO:0000256" key="9">
    <source>
        <dbReference type="RuleBase" id="RU368017"/>
    </source>
</evidence>
<gene>
    <name evidence="11" type="ORF">B4U79_04785</name>
    <name evidence="12" type="ORF">B4U79_15976</name>
</gene>
<comment type="similarity">
    <text evidence="1 9">Belongs to the eukaryotic ATPase B chain family.</text>
</comment>
<evidence type="ECO:0000313" key="11">
    <source>
        <dbReference type="EMBL" id="RWS04971.1"/>
    </source>
</evidence>
<evidence type="ECO:0000256" key="5">
    <source>
        <dbReference type="ARBA" id="ARBA00022792"/>
    </source>
</evidence>